<organism evidence="2 3">
    <name type="scientific">Thauera aminoaromatica S2</name>
    <dbReference type="NCBI Taxonomy" id="1234381"/>
    <lineage>
        <taxon>Bacteria</taxon>
        <taxon>Pseudomonadati</taxon>
        <taxon>Pseudomonadota</taxon>
        <taxon>Betaproteobacteria</taxon>
        <taxon>Rhodocyclales</taxon>
        <taxon>Zoogloeaceae</taxon>
        <taxon>Thauera</taxon>
    </lineage>
</organism>
<feature type="region of interest" description="Disordered" evidence="1">
    <location>
        <begin position="1"/>
        <end position="34"/>
    </location>
</feature>
<accession>N6XXR9</accession>
<evidence type="ECO:0000313" key="3">
    <source>
        <dbReference type="Proteomes" id="UP000013042"/>
    </source>
</evidence>
<evidence type="ECO:0000256" key="1">
    <source>
        <dbReference type="SAM" id="MobiDB-lite"/>
    </source>
</evidence>
<feature type="compositionally biased region" description="Basic and acidic residues" evidence="1">
    <location>
        <begin position="22"/>
        <end position="34"/>
    </location>
</feature>
<comment type="caution">
    <text evidence="2">The sequence shown here is derived from an EMBL/GenBank/DDBJ whole genome shotgun (WGS) entry which is preliminary data.</text>
</comment>
<proteinExistence type="predicted"/>
<evidence type="ECO:0000313" key="2">
    <source>
        <dbReference type="EMBL" id="ENO84065.1"/>
    </source>
</evidence>
<dbReference type="Proteomes" id="UP000013042">
    <property type="component" value="Unassembled WGS sequence"/>
</dbReference>
<reference evidence="2 3" key="1">
    <citation type="submission" date="2012-09" db="EMBL/GenBank/DDBJ databases">
        <title>Draft Genome Sequences of 6 Strains from Genus Thauera.</title>
        <authorList>
            <person name="Liu B."/>
            <person name="Shapleigh J.P."/>
            <person name="Frostegard A.H."/>
        </authorList>
    </citation>
    <scope>NUCLEOTIDE SEQUENCE [LARGE SCALE GENOMIC DNA]</scope>
    <source>
        <strain evidence="2 3">S2</strain>
    </source>
</reference>
<name>N6XXR9_THASP</name>
<feature type="non-terminal residue" evidence="2">
    <location>
        <position position="34"/>
    </location>
</feature>
<gene>
    <name evidence="2" type="ORF">C665_14323</name>
</gene>
<dbReference type="EMBL" id="AMXD01000100">
    <property type="protein sequence ID" value="ENO84065.1"/>
    <property type="molecule type" value="Genomic_DNA"/>
</dbReference>
<protein>
    <submittedName>
        <fullName evidence="2">RNA-binding S4 domain-containing protein</fullName>
    </submittedName>
</protein>
<sequence>MSMNSFHARQGKPRPAAQGKGPADRHGLLRVDQL</sequence>
<dbReference type="AlphaFoldDB" id="N6XXR9"/>